<feature type="compositionally biased region" description="Polar residues" evidence="2">
    <location>
        <begin position="1271"/>
        <end position="1282"/>
    </location>
</feature>
<dbReference type="GO" id="GO:0006457">
    <property type="term" value="P:protein folding"/>
    <property type="evidence" value="ECO:0007669"/>
    <property type="project" value="InterPro"/>
</dbReference>
<dbReference type="SUPFAM" id="SSF49493">
    <property type="entry name" value="HSP40/DnaJ peptide-binding domain"/>
    <property type="match status" value="2"/>
</dbReference>
<dbReference type="PANTHER" id="PTHR47184">
    <property type="entry name" value="PHOSPHATIDYLINOSITOL 3-AND 4-KINASE FAMILY PROTEIN-RELATED"/>
    <property type="match status" value="1"/>
</dbReference>
<feature type="compositionally biased region" description="Gly residues" evidence="2">
    <location>
        <begin position="1415"/>
        <end position="1424"/>
    </location>
</feature>
<dbReference type="InterPro" id="IPR018253">
    <property type="entry name" value="DnaJ_domain_CS"/>
</dbReference>
<dbReference type="SMART" id="SM00271">
    <property type="entry name" value="DnaJ"/>
    <property type="match status" value="1"/>
</dbReference>
<dbReference type="FunFam" id="1.10.287.110:FF:000020">
    <property type="entry name" value="DnaJ subfamily B member 13"/>
    <property type="match status" value="1"/>
</dbReference>
<dbReference type="Gene3D" id="1.10.287.110">
    <property type="entry name" value="DnaJ domain"/>
    <property type="match status" value="1"/>
</dbReference>
<dbReference type="InterPro" id="IPR022075">
    <property type="entry name" value="Symplekin_C"/>
</dbReference>
<evidence type="ECO:0000256" key="1">
    <source>
        <dbReference type="ARBA" id="ARBA00023186"/>
    </source>
</evidence>
<dbReference type="FunFam" id="2.60.260.20:FF:000002">
    <property type="entry name" value="Dnaj homolog subfamily b member"/>
    <property type="match status" value="1"/>
</dbReference>
<dbReference type="GO" id="GO:0051082">
    <property type="term" value="F:unfolded protein binding"/>
    <property type="evidence" value="ECO:0007669"/>
    <property type="project" value="InterPro"/>
</dbReference>
<proteinExistence type="predicted"/>
<feature type="region of interest" description="Disordered" evidence="2">
    <location>
        <begin position="1405"/>
        <end position="1430"/>
    </location>
</feature>
<dbReference type="CDD" id="cd06257">
    <property type="entry name" value="DnaJ"/>
    <property type="match status" value="1"/>
</dbReference>
<feature type="region of interest" description="Disordered" evidence="2">
    <location>
        <begin position="893"/>
        <end position="917"/>
    </location>
</feature>
<dbReference type="InterPro" id="IPR016024">
    <property type="entry name" value="ARM-type_fold"/>
</dbReference>
<dbReference type="PANTHER" id="PTHR47184:SF2">
    <property type="entry name" value="SYMPLEKIN"/>
    <property type="match status" value="1"/>
</dbReference>
<dbReference type="InterPro" id="IPR011989">
    <property type="entry name" value="ARM-like"/>
</dbReference>
<dbReference type="PRINTS" id="PR00625">
    <property type="entry name" value="JDOMAIN"/>
</dbReference>
<dbReference type="Pfam" id="PF00226">
    <property type="entry name" value="DnaJ"/>
    <property type="match status" value="1"/>
</dbReference>
<dbReference type="FunFam" id="2.60.260.20:FF:000006">
    <property type="entry name" value="DnaJ subfamily B member 13"/>
    <property type="match status" value="1"/>
</dbReference>
<dbReference type="Pfam" id="PF01556">
    <property type="entry name" value="DnaJ_C"/>
    <property type="match status" value="1"/>
</dbReference>
<dbReference type="CDD" id="cd10747">
    <property type="entry name" value="DnaJ_C"/>
    <property type="match status" value="1"/>
</dbReference>
<accession>A0A7G2F4B1</accession>
<dbReference type="Pfam" id="PF11935">
    <property type="entry name" value="SYMPK_PTA1_N"/>
    <property type="match status" value="1"/>
</dbReference>
<dbReference type="InterPro" id="IPR001623">
    <property type="entry name" value="DnaJ_domain"/>
</dbReference>
<dbReference type="SUPFAM" id="SSF48371">
    <property type="entry name" value="ARM repeat"/>
    <property type="match status" value="1"/>
</dbReference>
<dbReference type="FunFam" id="1.25.10.10:FF:001347">
    <property type="entry name" value="HEAT repeat-containing protein"/>
    <property type="match status" value="1"/>
</dbReference>
<evidence type="ECO:0000256" key="2">
    <source>
        <dbReference type="SAM" id="MobiDB-lite"/>
    </source>
</evidence>
<dbReference type="Pfam" id="PF12295">
    <property type="entry name" value="Symplekin_C"/>
    <property type="match status" value="1"/>
</dbReference>
<dbReference type="Gene3D" id="2.60.260.20">
    <property type="entry name" value="Urease metallochaperone UreE, N-terminal domain"/>
    <property type="match status" value="2"/>
</dbReference>
<dbReference type="InterPro" id="IPR032460">
    <property type="entry name" value="Symplekin/Pta1_N"/>
</dbReference>
<evidence type="ECO:0000259" key="3">
    <source>
        <dbReference type="PROSITE" id="PS50076"/>
    </source>
</evidence>
<evidence type="ECO:0000313" key="4">
    <source>
        <dbReference type="EMBL" id="CAD5330500.1"/>
    </source>
</evidence>
<dbReference type="InterPro" id="IPR036869">
    <property type="entry name" value="J_dom_sf"/>
</dbReference>
<dbReference type="EMBL" id="LR881470">
    <property type="protein sequence ID" value="CAD5330500.1"/>
    <property type="molecule type" value="Genomic_DNA"/>
</dbReference>
<dbReference type="SUPFAM" id="SSF46565">
    <property type="entry name" value="Chaperone J-domain"/>
    <property type="match status" value="1"/>
</dbReference>
<feature type="compositionally biased region" description="Polar residues" evidence="2">
    <location>
        <begin position="1289"/>
        <end position="1323"/>
    </location>
</feature>
<gene>
    <name evidence="4" type="ORF">AT9943_LOCUS18035</name>
</gene>
<organism evidence="4 5">
    <name type="scientific">Arabidopsis thaliana</name>
    <name type="common">Mouse-ear cress</name>
    <dbReference type="NCBI Taxonomy" id="3702"/>
    <lineage>
        <taxon>Eukaryota</taxon>
        <taxon>Viridiplantae</taxon>
        <taxon>Streptophyta</taxon>
        <taxon>Embryophyta</taxon>
        <taxon>Tracheophyta</taxon>
        <taxon>Spermatophyta</taxon>
        <taxon>Magnoliopsida</taxon>
        <taxon>eudicotyledons</taxon>
        <taxon>Gunneridae</taxon>
        <taxon>Pentapetalae</taxon>
        <taxon>rosids</taxon>
        <taxon>malvids</taxon>
        <taxon>Brassicales</taxon>
        <taxon>Brassicaceae</taxon>
        <taxon>Camelineae</taxon>
        <taxon>Arabidopsis</taxon>
    </lineage>
</organism>
<evidence type="ECO:0000313" key="5">
    <source>
        <dbReference type="Proteomes" id="UP000516314"/>
    </source>
</evidence>
<sequence length="1668" mass="182025">MASYSRARLKDLANSAKSATELPPKLQRLRYMRRDLQKDDSVFPTELLPHLFDLLSDQFGAVRKFVAEILGEIGLKYVELIPEIVPLLIKSLEDETPAVARQVIACGADLFRSTLERVAGLHSSELNDLLESSWTWLIKFKDEICSVAFKQGNSGVKLCAMKFVEALILLYTPHEGIEADFNISILRGGHPVLKIGDLSIEASQKLGLLLDQLRHPAAKSLNSSTIIVLINSLSSVAKKRPAYCGRILPVLLSLDPLSFLKGVYAAATNLALKTVFLSCLKCTHPAAAPWKDRLTSALKEIEGGGQAAKAKDLFYKTNGSIQDKDSVEDTKVSVEENPLCASSDVAESNLSRKRSGSEYNIDLNGDASDGKRARITPSVSEESTDGLNGNDGVSLPRVASTSTGPSDSRGVSDSGPAQQLVGLFGTLVSQGEKAIGSLEILISSISADLLTDVVMANMHNIPPNCSSYADGTDELVMNMCIVGSDAQIKYPPSFVAGVLSLSTAFPPIAALINPHNEDEEVYSVHVDQQMFPAEDARTPPGLLATCDTSFPENEESNTVSPQNVHYIGNRESGIPGLESSAQHDVSGALVTNVLSSTNVEAASKNQNASFSGKLLVDVIPSMSVDKSEEFSPKAVGTVASASQFVLPKISAPVVDLSDEEKDSLQKLVFLRIVEAYKQISMSGGSQLRFSLLAHLGVEFPSELDPWKILQEHVLSDYLNHEGHELTVRVLYRLYGEAEAEQDFFSSTTAASAYESFLLTVAEALRDSFPPSDKSLSKLLGDSPHLPKSVLKLLESFCCPGSGEVEKDLQHGDRVTQGLSAVWSLILMRPGIRNDCLNIALQSAVHHLEEIRMKAIRLVANKLYSLSFITEQIEEFAKDRLFSVVSDDCDKMDLDLKSPPNKPQHSISGMSMETPSEATSSSTSVTEAQRCLSLYFALCTKKHSLFVHVFSIYKNASDPVKQAIHLQIPILVRTMGSSSELLKIIADPPSGSDNLLIQVLQTLTEGPTPSSELILTIRKLFDTRIKDVEILFPILPFLPRDDVLRIFPHMVNLPMEKFQVALSRVLQGSSQSGPVLSPSEALIAIHSIDPARDGIPLKQVTDACNTCFAQRQTFTQQVLAGVLNQLVQQIPLPMLFMRTVLQAIGAFPALSDFILEILSRLVSKQIWKYPKLWVGFLKCTQTTQPQSYKVLLQLPPLQLGNALTKIPALRAPLTAHASQPEIQSSLPRSTLAVLGLVPDSQGTQTSQVQANETQTSQEQQQQQASEPQQTSKSQQVSVPLSHSQVDHQEPSQSEMSQTPQVSDSSAPEPTSHTRTSDPQASSQTLRDDDEKIDDTATSENEVLEVDRSANDDELKKAYRKLAMKWHPDKNPNNKKEAEAKFKQISEAYDVLSDPQKRAIYEQYGEEGLNQAPPPGAGGGYPGGSDAGASFRFNPRSADDIFSEFFGFTRPSFGTGSDSRAGPSGFRYGDDIFASFRAATTGGEASIPSRKSAPIERQLPCSLEDLYKGVSKKMKISRDVLDSSGRPTPVEEILTIEIKPGWKKGTKITFLEKGNEHRGVIPSDLVFIVDEKPHPVFKRDGNDLVVMQKISLVDALTGYTAQVTTLDGRTLTVPVNNVISPSYEEVVKGEGMPIPKDPSRKGNLRIRFIIKFPSKLTTEQKSGIKRMLSP</sequence>
<feature type="compositionally biased region" description="Low complexity" evidence="2">
    <location>
        <begin position="1248"/>
        <end position="1270"/>
    </location>
</feature>
<keyword evidence="1" id="KW-0143">Chaperone</keyword>
<dbReference type="InterPro" id="IPR008971">
    <property type="entry name" value="HSP40/DnaJ_pept-bd"/>
</dbReference>
<dbReference type="Gene3D" id="1.25.10.10">
    <property type="entry name" value="Leucine-rich Repeat Variant"/>
    <property type="match status" value="1"/>
</dbReference>
<feature type="region of interest" description="Disordered" evidence="2">
    <location>
        <begin position="1241"/>
        <end position="1347"/>
    </location>
</feature>
<reference evidence="4 5" key="1">
    <citation type="submission" date="2020-09" db="EMBL/GenBank/DDBJ databases">
        <authorList>
            <person name="Ashkenazy H."/>
        </authorList>
    </citation>
    <scope>NUCLEOTIDE SEQUENCE [LARGE SCALE GENOMIC DNA]</scope>
    <source>
        <strain evidence="5">cv. Cdm-0</strain>
    </source>
</reference>
<dbReference type="InterPro" id="IPR002939">
    <property type="entry name" value="DnaJ_C"/>
</dbReference>
<feature type="compositionally biased region" description="Polar residues" evidence="2">
    <location>
        <begin position="399"/>
        <end position="415"/>
    </location>
</feature>
<feature type="compositionally biased region" description="Polar residues" evidence="2">
    <location>
        <begin position="377"/>
        <end position="387"/>
    </location>
</feature>
<dbReference type="PROSITE" id="PS50076">
    <property type="entry name" value="DNAJ_2"/>
    <property type="match status" value="1"/>
</dbReference>
<name>A0A7G2F4B1_ARATH</name>
<feature type="domain" description="J" evidence="3">
    <location>
        <begin position="1337"/>
        <end position="1403"/>
    </location>
</feature>
<dbReference type="PROSITE" id="PS00636">
    <property type="entry name" value="DNAJ_1"/>
    <property type="match status" value="1"/>
</dbReference>
<dbReference type="Proteomes" id="UP000516314">
    <property type="component" value="Chromosome 5"/>
</dbReference>
<feature type="region of interest" description="Disordered" evidence="2">
    <location>
        <begin position="344"/>
        <end position="415"/>
    </location>
</feature>
<protein>
    <submittedName>
        <fullName evidence="4">(thale cress) hypothetical protein</fullName>
    </submittedName>
</protein>